<keyword evidence="2" id="KW-1185">Reference proteome</keyword>
<evidence type="ECO:0000313" key="2">
    <source>
        <dbReference type="Proteomes" id="UP000031036"/>
    </source>
</evidence>
<reference evidence="1 2" key="1">
    <citation type="submission" date="2014-11" db="EMBL/GenBank/DDBJ databases">
        <title>Genetic blueprint of the zoonotic pathogen Toxocara canis.</title>
        <authorList>
            <person name="Zhu X.-Q."/>
            <person name="Korhonen P.K."/>
            <person name="Cai H."/>
            <person name="Young N.D."/>
            <person name="Nejsum P."/>
            <person name="von Samson-Himmelstjerna G."/>
            <person name="Boag P.R."/>
            <person name="Tan P."/>
            <person name="Li Q."/>
            <person name="Min J."/>
            <person name="Yang Y."/>
            <person name="Wang X."/>
            <person name="Fang X."/>
            <person name="Hall R.S."/>
            <person name="Hofmann A."/>
            <person name="Sternberg P.W."/>
            <person name="Jex A.R."/>
            <person name="Gasser R.B."/>
        </authorList>
    </citation>
    <scope>NUCLEOTIDE SEQUENCE [LARGE SCALE GENOMIC DNA]</scope>
    <source>
        <strain evidence="1">PN_DK_2014</strain>
    </source>
</reference>
<organism evidence="1 2">
    <name type="scientific">Toxocara canis</name>
    <name type="common">Canine roundworm</name>
    <dbReference type="NCBI Taxonomy" id="6265"/>
    <lineage>
        <taxon>Eukaryota</taxon>
        <taxon>Metazoa</taxon>
        <taxon>Ecdysozoa</taxon>
        <taxon>Nematoda</taxon>
        <taxon>Chromadorea</taxon>
        <taxon>Rhabditida</taxon>
        <taxon>Spirurina</taxon>
        <taxon>Ascaridomorpha</taxon>
        <taxon>Ascaridoidea</taxon>
        <taxon>Toxocaridae</taxon>
        <taxon>Toxocara</taxon>
    </lineage>
</organism>
<proteinExistence type="predicted"/>
<dbReference type="Proteomes" id="UP000031036">
    <property type="component" value="Unassembled WGS sequence"/>
</dbReference>
<feature type="non-terminal residue" evidence="1">
    <location>
        <position position="109"/>
    </location>
</feature>
<dbReference type="AlphaFoldDB" id="A0A0B2UXI2"/>
<comment type="caution">
    <text evidence="1">The sequence shown here is derived from an EMBL/GenBank/DDBJ whole genome shotgun (WGS) entry which is preliminary data.</text>
</comment>
<name>A0A0B2UXI2_TOXCA</name>
<gene>
    <name evidence="1" type="ORF">Tcan_00549</name>
</gene>
<dbReference type="EMBL" id="JPKZ01002962">
    <property type="protein sequence ID" value="KHN74168.1"/>
    <property type="molecule type" value="Genomic_DNA"/>
</dbReference>
<evidence type="ECO:0000313" key="1">
    <source>
        <dbReference type="EMBL" id="KHN74168.1"/>
    </source>
</evidence>
<sequence length="109" mass="12213">MPCAEHLIAFITSPQLHLSREPNKSSGNDKFFKKNENNRACNSSASNVILLKGDIYAYSIIGDITPDGNVRSLLESLFSLAELRFSIRKLIYSCKKKSARRDGVGERYS</sequence>
<protein>
    <submittedName>
        <fullName evidence="1">Uncharacterized protein</fullName>
    </submittedName>
</protein>
<accession>A0A0B2UXI2</accession>